<dbReference type="EMBL" id="KV893525">
    <property type="protein sequence ID" value="OON19195.1"/>
    <property type="molecule type" value="Genomic_DNA"/>
</dbReference>
<protein>
    <submittedName>
        <fullName evidence="2">Uncharacterized protein</fullName>
    </submittedName>
</protein>
<feature type="region of interest" description="Disordered" evidence="1">
    <location>
        <begin position="28"/>
        <end position="126"/>
    </location>
</feature>
<evidence type="ECO:0000313" key="3">
    <source>
        <dbReference type="Proteomes" id="UP000243686"/>
    </source>
</evidence>
<dbReference type="AlphaFoldDB" id="A0A1S8WXV9"/>
<organism evidence="2 3">
    <name type="scientific">Opisthorchis viverrini</name>
    <name type="common">Southeast Asian liver fluke</name>
    <dbReference type="NCBI Taxonomy" id="6198"/>
    <lineage>
        <taxon>Eukaryota</taxon>
        <taxon>Metazoa</taxon>
        <taxon>Spiralia</taxon>
        <taxon>Lophotrochozoa</taxon>
        <taxon>Platyhelminthes</taxon>
        <taxon>Trematoda</taxon>
        <taxon>Digenea</taxon>
        <taxon>Opisthorchiida</taxon>
        <taxon>Opisthorchiata</taxon>
        <taxon>Opisthorchiidae</taxon>
        <taxon>Opisthorchis</taxon>
    </lineage>
</organism>
<reference evidence="2 3" key="1">
    <citation type="submission" date="2015-03" db="EMBL/GenBank/DDBJ databases">
        <title>Draft genome of the nematode, Opisthorchis viverrini.</title>
        <authorList>
            <person name="Mitreva M."/>
        </authorList>
    </citation>
    <scope>NUCLEOTIDE SEQUENCE [LARGE SCALE GENOMIC DNA]</scope>
    <source>
        <strain evidence="2">Khon Kaen</strain>
    </source>
</reference>
<accession>A0A1S8WXV9</accession>
<evidence type="ECO:0000313" key="2">
    <source>
        <dbReference type="EMBL" id="OON19195.1"/>
    </source>
</evidence>
<sequence>MRQKLKVPISRLFAGLIEIFVAELTRREASPSYQRQLEEEQERERIEAAQKERDEQEWLAREARAQQEWAEEQRRREETRQKEIETQRQIRADWERQKMTEQTAESSQVGKTPFVKVSRTAGAGYQ</sequence>
<keyword evidence="3" id="KW-1185">Reference proteome</keyword>
<feature type="compositionally biased region" description="Basic and acidic residues" evidence="1">
    <location>
        <begin position="36"/>
        <end position="99"/>
    </location>
</feature>
<proteinExistence type="predicted"/>
<name>A0A1S8WXV9_OPIVI</name>
<feature type="compositionally biased region" description="Polar residues" evidence="1">
    <location>
        <begin position="100"/>
        <end position="110"/>
    </location>
</feature>
<gene>
    <name evidence="2" type="ORF">X801_04938</name>
</gene>
<evidence type="ECO:0000256" key="1">
    <source>
        <dbReference type="SAM" id="MobiDB-lite"/>
    </source>
</evidence>
<dbReference type="Proteomes" id="UP000243686">
    <property type="component" value="Unassembled WGS sequence"/>
</dbReference>